<feature type="compositionally biased region" description="Low complexity" evidence="1">
    <location>
        <begin position="176"/>
        <end position="186"/>
    </location>
</feature>
<comment type="caution">
    <text evidence="2">The sequence shown here is derived from an EMBL/GenBank/DDBJ whole genome shotgun (WGS) entry which is preliminary data.</text>
</comment>
<keyword evidence="3" id="KW-1185">Reference proteome</keyword>
<dbReference type="RefSeq" id="WP_232891128.1">
    <property type="nucleotide sequence ID" value="NZ_JAJSPM010000009.1"/>
</dbReference>
<sequence>MAEKLAIKSYQEYSESYFSQISQDIEASLLAKDWDSASWWRQIIHALSFGFFRVKRVTTVDNIDISLNFNDQEFRTHFIQLEFLPATILDSLGATEANNFNDYFQTHLDEIRALNDPASNSEEEEIDVSEKKKDPTEEETSAPLPQKGADKKDEESLSTETMVIKNNSTKKSGDAKSPPKTPAEAEPPTDEESPGKQQKLLLQPIKNLSIRKKRLLTLQKTIDFSQNLPRAPKMTILRLRKDRYVESALRSLEGRREGITLMLRIFLGKHQKKM</sequence>
<gene>
    <name evidence="2" type="ORF">LXO92_13010</name>
</gene>
<accession>A0ABS8XAR4</accession>
<feature type="region of interest" description="Disordered" evidence="1">
    <location>
        <begin position="115"/>
        <end position="197"/>
    </location>
</feature>
<evidence type="ECO:0000313" key="2">
    <source>
        <dbReference type="EMBL" id="MCE3533294.1"/>
    </source>
</evidence>
<feature type="compositionally biased region" description="Polar residues" evidence="1">
    <location>
        <begin position="158"/>
        <end position="170"/>
    </location>
</feature>
<dbReference type="Proteomes" id="UP001320170">
    <property type="component" value="Unassembled WGS sequence"/>
</dbReference>
<evidence type="ECO:0000256" key="1">
    <source>
        <dbReference type="SAM" id="MobiDB-lite"/>
    </source>
</evidence>
<dbReference type="EMBL" id="JAJTND010000005">
    <property type="protein sequence ID" value="MCE3533294.1"/>
    <property type="molecule type" value="Genomic_DNA"/>
</dbReference>
<name>A0ABS8XAR4_9GAMM</name>
<evidence type="ECO:0000313" key="3">
    <source>
        <dbReference type="Proteomes" id="UP001320170"/>
    </source>
</evidence>
<proteinExistence type="predicted"/>
<protein>
    <submittedName>
        <fullName evidence="2">Uncharacterized protein</fullName>
    </submittedName>
</protein>
<reference evidence="2 3" key="1">
    <citation type="journal article" date="2024" name="Pathogens">
        <title>Characterization of a Novel Species of Legionella Isolated from a Healthcare Facility: Legionella resiliens sp. nov.</title>
        <authorList>
            <person name="Cristino S."/>
            <person name="Pascale M.R."/>
            <person name="Marino F."/>
            <person name="Derelitto C."/>
            <person name="Salaris S."/>
            <person name="Orsini M."/>
            <person name="Squarzoni S."/>
            <person name="Grottola A."/>
            <person name="Girolamini L."/>
        </authorList>
    </citation>
    <scope>NUCLEOTIDE SEQUENCE [LARGE SCALE GENOMIC DNA]</scope>
    <source>
        <strain evidence="2 3">8cVS16</strain>
    </source>
</reference>
<organism evidence="2 3">
    <name type="scientific">Legionella resiliens</name>
    <dbReference type="NCBI Taxonomy" id="2905958"/>
    <lineage>
        <taxon>Bacteria</taxon>
        <taxon>Pseudomonadati</taxon>
        <taxon>Pseudomonadota</taxon>
        <taxon>Gammaproteobacteria</taxon>
        <taxon>Legionellales</taxon>
        <taxon>Legionellaceae</taxon>
        <taxon>Legionella</taxon>
    </lineage>
</organism>